<dbReference type="GO" id="GO:0006865">
    <property type="term" value="P:amino acid transport"/>
    <property type="evidence" value="ECO:0007669"/>
    <property type="project" value="UniProtKB-KW"/>
</dbReference>
<keyword evidence="3" id="KW-0029">Amino-acid transport</keyword>
<dbReference type="Pfam" id="PF13458">
    <property type="entry name" value="Peripla_BP_6"/>
    <property type="match status" value="1"/>
</dbReference>
<evidence type="ECO:0000256" key="3">
    <source>
        <dbReference type="ARBA" id="ARBA00022970"/>
    </source>
</evidence>
<feature type="domain" description="Leucine-binding protein" evidence="4">
    <location>
        <begin position="20"/>
        <end position="352"/>
    </location>
</feature>
<reference evidence="6" key="1">
    <citation type="submission" date="2016-11" db="EMBL/GenBank/DDBJ databases">
        <title>Mesorhizobium oceanicum sp. nov., isolated from deep seawater in South China Sea.</title>
        <authorList>
            <person name="Fu G.-Y."/>
        </authorList>
    </citation>
    <scope>NUCLEOTIDE SEQUENCE [LARGE SCALE GENOMIC DNA]</scope>
    <source>
        <strain evidence="6">B7</strain>
    </source>
</reference>
<accession>A0A1L3SQK9</accession>
<dbReference type="RefSeq" id="WP_072603630.1">
    <property type="nucleotide sequence ID" value="NZ_CP018171.1"/>
</dbReference>
<keyword evidence="3" id="KW-0813">Transport</keyword>
<dbReference type="PANTHER" id="PTHR30483:SF6">
    <property type="entry name" value="PERIPLASMIC BINDING PROTEIN OF ABC TRANSPORTER FOR NATURAL AMINO ACIDS"/>
    <property type="match status" value="1"/>
</dbReference>
<dbReference type="SUPFAM" id="SSF53822">
    <property type="entry name" value="Periplasmic binding protein-like I"/>
    <property type="match status" value="1"/>
</dbReference>
<gene>
    <name evidence="5" type="ORF">BSQ44_10130</name>
</gene>
<dbReference type="OrthoDB" id="7251828at2"/>
<proteinExistence type="inferred from homology"/>
<dbReference type="STRING" id="1670800.BSQ44_10130"/>
<dbReference type="Gene3D" id="3.40.50.2300">
    <property type="match status" value="2"/>
</dbReference>
<dbReference type="EMBL" id="CP018171">
    <property type="protein sequence ID" value="APH71684.1"/>
    <property type="molecule type" value="Genomic_DNA"/>
</dbReference>
<dbReference type="AlphaFoldDB" id="A0A1L3SQK9"/>
<evidence type="ECO:0000256" key="1">
    <source>
        <dbReference type="ARBA" id="ARBA00010062"/>
    </source>
</evidence>
<evidence type="ECO:0000259" key="4">
    <source>
        <dbReference type="Pfam" id="PF13458"/>
    </source>
</evidence>
<dbReference type="Proteomes" id="UP000182840">
    <property type="component" value="Chromosome"/>
</dbReference>
<evidence type="ECO:0000313" key="5">
    <source>
        <dbReference type="EMBL" id="APH71684.1"/>
    </source>
</evidence>
<organism evidence="5 6">
    <name type="scientific">Aquibium oceanicum</name>
    <dbReference type="NCBI Taxonomy" id="1670800"/>
    <lineage>
        <taxon>Bacteria</taxon>
        <taxon>Pseudomonadati</taxon>
        <taxon>Pseudomonadota</taxon>
        <taxon>Alphaproteobacteria</taxon>
        <taxon>Hyphomicrobiales</taxon>
        <taxon>Phyllobacteriaceae</taxon>
        <taxon>Aquibium</taxon>
    </lineage>
</organism>
<evidence type="ECO:0000256" key="2">
    <source>
        <dbReference type="ARBA" id="ARBA00022729"/>
    </source>
</evidence>
<dbReference type="InterPro" id="IPR028081">
    <property type="entry name" value="Leu-bd"/>
</dbReference>
<keyword evidence="2" id="KW-0732">Signal</keyword>
<name>A0A1L3SQK9_9HYPH</name>
<dbReference type="KEGG" id="meso:BSQ44_10130"/>
<sequence>MTAALLVLGATSVRAEDVVMGASLPMAGPLAQFGEVIRDGYEYAVKEINDQGGVQVGDEKRLIKLIVLDNRGDPNQVAGQVRKLVQAEGASVLLGAVTPVFNGPLSAAADQLKVPLVMSLVPIDAWQDAREGGYKYAWDIYAHEPEATKVTWTTADMAETNKKVALFLNTDEDGEIWGRNWTEQASQAGYEVVYTARMPVGTTNFAEYINSAKQAGAEIALGQMVPPDAITLWKQMKALGYGPKLASCEKCGSGDWWPGALGDVAEGTLTSDVWVRGLGGPGVEGVVAALGEKHKGKVLSGAVLSHTVVNVVVDAIERAGTLEADAINAEIAKTDGDYAIGHVAFTVNHGAPLPPIMQQWQDGEAVQVYPVGAASADLQAPAKGLQ</sequence>
<comment type="similarity">
    <text evidence="1">Belongs to the leucine-binding protein family.</text>
</comment>
<dbReference type="InterPro" id="IPR051010">
    <property type="entry name" value="BCAA_transport"/>
</dbReference>
<protein>
    <recommendedName>
        <fullName evidence="4">Leucine-binding protein domain-containing protein</fullName>
    </recommendedName>
</protein>
<dbReference type="InterPro" id="IPR028082">
    <property type="entry name" value="Peripla_BP_I"/>
</dbReference>
<evidence type="ECO:0000313" key="6">
    <source>
        <dbReference type="Proteomes" id="UP000182840"/>
    </source>
</evidence>
<dbReference type="PANTHER" id="PTHR30483">
    <property type="entry name" value="LEUCINE-SPECIFIC-BINDING PROTEIN"/>
    <property type="match status" value="1"/>
</dbReference>
<keyword evidence="6" id="KW-1185">Reference proteome</keyword>